<accession>A0A0F9JPP0</accession>
<organism evidence="1">
    <name type="scientific">marine sediment metagenome</name>
    <dbReference type="NCBI Taxonomy" id="412755"/>
    <lineage>
        <taxon>unclassified sequences</taxon>
        <taxon>metagenomes</taxon>
        <taxon>ecological metagenomes</taxon>
    </lineage>
</organism>
<sequence length="269" mass="31145">MPKKIKVKPTPSQARILRALRDYSIPETPLYIYRGGWKPYYGGGEYKGPKTANLEAPPLKQSMKALEREGWIEQRENDKSHFPTNNWVLSYYGLEVVNGLDGDDFETPAPLWTAKEVLDVLEKRHQPPEWIFIRELRIGTGYTGRAWNSKQGVYIDGFALNCYPSKSMQRIAYEVKVGRGDFLKEIKTPEKREPFMRYANQFFFVTPVGLVKPHEIPDEVGLIEIHGDGFWKIKVKAPYRRTERPGWPLVASIARSLSADYLEFRSNFR</sequence>
<name>A0A0F9JPP0_9ZZZZ</name>
<dbReference type="EMBL" id="LAZR01009595">
    <property type="protein sequence ID" value="KKM71668.1"/>
    <property type="molecule type" value="Genomic_DNA"/>
</dbReference>
<dbReference type="AlphaFoldDB" id="A0A0F9JPP0"/>
<comment type="caution">
    <text evidence="1">The sequence shown here is derived from an EMBL/GenBank/DDBJ whole genome shotgun (WGS) entry which is preliminary data.</text>
</comment>
<proteinExistence type="predicted"/>
<protein>
    <submittedName>
        <fullName evidence="1">Uncharacterized protein</fullName>
    </submittedName>
</protein>
<reference evidence="1" key="1">
    <citation type="journal article" date="2015" name="Nature">
        <title>Complex archaea that bridge the gap between prokaryotes and eukaryotes.</title>
        <authorList>
            <person name="Spang A."/>
            <person name="Saw J.H."/>
            <person name="Jorgensen S.L."/>
            <person name="Zaremba-Niedzwiedzka K."/>
            <person name="Martijn J."/>
            <person name="Lind A.E."/>
            <person name="van Eijk R."/>
            <person name="Schleper C."/>
            <person name="Guy L."/>
            <person name="Ettema T.J."/>
        </authorList>
    </citation>
    <scope>NUCLEOTIDE SEQUENCE</scope>
</reference>
<gene>
    <name evidence="1" type="ORF">LCGC14_1428300</name>
</gene>
<evidence type="ECO:0000313" key="1">
    <source>
        <dbReference type="EMBL" id="KKM71668.1"/>
    </source>
</evidence>